<evidence type="ECO:0000313" key="2">
    <source>
        <dbReference type="EMBL" id="CAE0465927.1"/>
    </source>
</evidence>
<reference evidence="2" key="1">
    <citation type="submission" date="2021-01" db="EMBL/GenBank/DDBJ databases">
        <authorList>
            <person name="Corre E."/>
            <person name="Pelletier E."/>
            <person name="Niang G."/>
            <person name="Scheremetjew M."/>
            <person name="Finn R."/>
            <person name="Kale V."/>
            <person name="Holt S."/>
            <person name="Cochrane G."/>
            <person name="Meng A."/>
            <person name="Brown T."/>
            <person name="Cohen L."/>
        </authorList>
    </citation>
    <scope>NUCLEOTIDE SEQUENCE</scope>
    <source>
        <strain evidence="2">MM31A-1</strain>
    </source>
</reference>
<gene>
    <name evidence="2" type="ORF">CDEB00056_LOCUS10779</name>
</gene>
<sequence>MATVSPSEAKDTEMPEKSPASSPSISDPGQGYREARKIPNTLPINTRPHLHPRFILWRPLVNTSVATVRSISIIENSTNGYSLSIRGQRYTSSRIIINCLPIDIIA</sequence>
<proteinExistence type="predicted"/>
<feature type="region of interest" description="Disordered" evidence="1">
    <location>
        <begin position="1"/>
        <end position="44"/>
    </location>
</feature>
<protein>
    <submittedName>
        <fullName evidence="2">Uncharacterized protein</fullName>
    </submittedName>
</protein>
<evidence type="ECO:0000256" key="1">
    <source>
        <dbReference type="SAM" id="MobiDB-lite"/>
    </source>
</evidence>
<dbReference type="AlphaFoldDB" id="A0A7S3Q514"/>
<dbReference type="EMBL" id="HBIO01013923">
    <property type="protein sequence ID" value="CAE0465927.1"/>
    <property type="molecule type" value="Transcribed_RNA"/>
</dbReference>
<organism evidence="2">
    <name type="scientific">Chaetoceros debilis</name>
    <dbReference type="NCBI Taxonomy" id="122233"/>
    <lineage>
        <taxon>Eukaryota</taxon>
        <taxon>Sar</taxon>
        <taxon>Stramenopiles</taxon>
        <taxon>Ochrophyta</taxon>
        <taxon>Bacillariophyta</taxon>
        <taxon>Coscinodiscophyceae</taxon>
        <taxon>Chaetocerotophycidae</taxon>
        <taxon>Chaetocerotales</taxon>
        <taxon>Chaetocerotaceae</taxon>
        <taxon>Chaetoceros</taxon>
    </lineage>
</organism>
<accession>A0A7S3Q514</accession>
<name>A0A7S3Q514_9STRA</name>